<dbReference type="Gene3D" id="3.90.230.10">
    <property type="entry name" value="Creatinase/methionine aminopeptidase superfamily"/>
    <property type="match status" value="1"/>
</dbReference>
<dbReference type="AlphaFoldDB" id="S3C9G8"/>
<dbReference type="Proteomes" id="UP000016923">
    <property type="component" value="Unassembled WGS sequence"/>
</dbReference>
<evidence type="ECO:0000259" key="1">
    <source>
        <dbReference type="Pfam" id="PF00557"/>
    </source>
</evidence>
<proteinExistence type="predicted"/>
<keyword evidence="3" id="KW-1185">Reference proteome</keyword>
<organism evidence="2 3">
    <name type="scientific">Ophiostoma piceae (strain UAMH 11346)</name>
    <name type="common">Sap stain fungus</name>
    <dbReference type="NCBI Taxonomy" id="1262450"/>
    <lineage>
        <taxon>Eukaryota</taxon>
        <taxon>Fungi</taxon>
        <taxon>Dikarya</taxon>
        <taxon>Ascomycota</taxon>
        <taxon>Pezizomycotina</taxon>
        <taxon>Sordariomycetes</taxon>
        <taxon>Sordariomycetidae</taxon>
        <taxon>Ophiostomatales</taxon>
        <taxon>Ophiostomataceae</taxon>
        <taxon>Ophiostoma</taxon>
    </lineage>
</organism>
<dbReference type="eggNOG" id="ENOG502RIQW">
    <property type="taxonomic scope" value="Eukaryota"/>
</dbReference>
<dbReference type="InterPro" id="IPR000994">
    <property type="entry name" value="Pept_M24"/>
</dbReference>
<dbReference type="OMA" id="KTHWHKR"/>
<reference evidence="2 3" key="1">
    <citation type="journal article" date="2013" name="BMC Genomics">
        <title>The genome and transcriptome of the pine saprophyte Ophiostoma piceae, and a comparison with the bark beetle-associated pine pathogen Grosmannia clavigera.</title>
        <authorList>
            <person name="Haridas S."/>
            <person name="Wang Y."/>
            <person name="Lim L."/>
            <person name="Massoumi Alamouti S."/>
            <person name="Jackman S."/>
            <person name="Docking R."/>
            <person name="Robertson G."/>
            <person name="Birol I."/>
            <person name="Bohlmann J."/>
            <person name="Breuil C."/>
        </authorList>
    </citation>
    <scope>NUCLEOTIDE SEQUENCE [LARGE SCALE GENOMIC DNA]</scope>
    <source>
        <strain evidence="2 3">UAMH 11346</strain>
    </source>
</reference>
<dbReference type="InterPro" id="IPR036005">
    <property type="entry name" value="Creatinase/aminopeptidase-like"/>
</dbReference>
<dbReference type="Pfam" id="PF00557">
    <property type="entry name" value="Peptidase_M24"/>
    <property type="match status" value="1"/>
</dbReference>
<protein>
    <submittedName>
        <fullName evidence="2">Peptidase m24</fullName>
    </submittedName>
</protein>
<dbReference type="OrthoDB" id="2818246at2759"/>
<sequence length="250" mass="28207">MATAEAIAAFASDAGASGAERTANLVEAQNKAASMFVDIERDLVRSGVTEKDLTDAIYKLGQEKYNVRTHWHKRVVRSGPHTLSPFKENLPDRTIGEDDILFVDLGPVFEEYEADFGRTFVLGSDPDKLALRDALEPLWFAIKQRFDESPNMTCAEMYKETLELTAEAARKNGRQWTYGNDLFCGHLVGNFPHERIPNDKVSLYLTTGNPEPVRSLDNNGQQRHWILEIYLYDEAGGFGGFFEQIMTVDY</sequence>
<dbReference type="CDD" id="cd01066">
    <property type="entry name" value="APP_MetAP"/>
    <property type="match status" value="1"/>
</dbReference>
<accession>S3C9G8</accession>
<dbReference type="EMBL" id="KE148173">
    <property type="protein sequence ID" value="EPE02848.1"/>
    <property type="molecule type" value="Genomic_DNA"/>
</dbReference>
<feature type="domain" description="Peptidase M24" evidence="1">
    <location>
        <begin position="25"/>
        <end position="198"/>
    </location>
</feature>
<gene>
    <name evidence="2" type="ORF">F503_01589</name>
</gene>
<evidence type="ECO:0000313" key="3">
    <source>
        <dbReference type="Proteomes" id="UP000016923"/>
    </source>
</evidence>
<evidence type="ECO:0000313" key="2">
    <source>
        <dbReference type="EMBL" id="EPE02848.1"/>
    </source>
</evidence>
<name>S3C9G8_OPHP1</name>
<dbReference type="HOGENOM" id="CLU_072757_0_0_1"/>
<dbReference type="VEuPathDB" id="FungiDB:F503_01589"/>
<dbReference type="SUPFAM" id="SSF55920">
    <property type="entry name" value="Creatinase/aminopeptidase"/>
    <property type="match status" value="1"/>
</dbReference>